<dbReference type="GO" id="GO:0005549">
    <property type="term" value="F:odorant binding"/>
    <property type="evidence" value="ECO:0007669"/>
    <property type="project" value="InterPro"/>
</dbReference>
<proteinExistence type="inferred from homology"/>
<keyword evidence="9 10" id="KW-0807">Transducer</keyword>
<keyword evidence="7 10" id="KW-0472">Membrane</keyword>
<feature type="transmembrane region" description="Helical" evidence="10">
    <location>
        <begin position="86"/>
        <end position="112"/>
    </location>
</feature>
<keyword evidence="6 10" id="KW-1133">Transmembrane helix</keyword>
<gene>
    <name evidence="11" type="ORF">O3M35_008766</name>
</gene>
<protein>
    <recommendedName>
        <fullName evidence="10">Odorant receptor</fullName>
    </recommendedName>
</protein>
<keyword evidence="8 10" id="KW-0675">Receptor</keyword>
<evidence type="ECO:0000256" key="10">
    <source>
        <dbReference type="RuleBase" id="RU351113"/>
    </source>
</evidence>
<evidence type="ECO:0000256" key="6">
    <source>
        <dbReference type="ARBA" id="ARBA00022989"/>
    </source>
</evidence>
<comment type="similarity">
    <text evidence="10">Belongs to the insect chemoreceptor superfamily. Heteromeric odorant receptor channel (TC 1.A.69) family.</text>
</comment>
<dbReference type="AlphaFoldDB" id="A0AAW1DA09"/>
<evidence type="ECO:0000256" key="4">
    <source>
        <dbReference type="ARBA" id="ARBA00022692"/>
    </source>
</evidence>
<keyword evidence="3 10" id="KW-0716">Sensory transduction</keyword>
<comment type="subcellular location">
    <subcellularLocation>
        <location evidence="1 10">Cell membrane</location>
        <topology evidence="1 10">Multi-pass membrane protein</topology>
    </subcellularLocation>
</comment>
<dbReference type="InterPro" id="IPR004117">
    <property type="entry name" value="7tm6_olfct_rcpt"/>
</dbReference>
<keyword evidence="4 10" id="KW-0812">Transmembrane</keyword>
<evidence type="ECO:0000256" key="5">
    <source>
        <dbReference type="ARBA" id="ARBA00022725"/>
    </source>
</evidence>
<dbReference type="Proteomes" id="UP001461498">
    <property type="component" value="Unassembled WGS sequence"/>
</dbReference>
<comment type="caution">
    <text evidence="11">The sequence shown here is derived from an EMBL/GenBank/DDBJ whole genome shotgun (WGS) entry which is preliminary data.</text>
</comment>
<keyword evidence="2" id="KW-1003">Cell membrane</keyword>
<keyword evidence="5 10" id="KW-0552">Olfaction</keyword>
<dbReference type="Pfam" id="PF02949">
    <property type="entry name" value="7tm_6"/>
    <property type="match status" value="1"/>
</dbReference>
<evidence type="ECO:0000256" key="8">
    <source>
        <dbReference type="ARBA" id="ARBA00023170"/>
    </source>
</evidence>
<dbReference type="PANTHER" id="PTHR21137:SF35">
    <property type="entry name" value="ODORANT RECEPTOR 19A-RELATED"/>
    <property type="match status" value="1"/>
</dbReference>
<name>A0AAW1DA09_9HEMI</name>
<dbReference type="PANTHER" id="PTHR21137">
    <property type="entry name" value="ODORANT RECEPTOR"/>
    <property type="match status" value="1"/>
</dbReference>
<evidence type="ECO:0000256" key="2">
    <source>
        <dbReference type="ARBA" id="ARBA00022475"/>
    </source>
</evidence>
<comment type="caution">
    <text evidence="10">Lacks conserved residue(s) required for the propagation of feature annotation.</text>
</comment>
<sequence>MKLRVINYKILVLELYLGSRKLEDVIETLSGLAVYIMAFSKSIRCITKKREIDNLLYRLESVRLNLFDDRNNVNSLKTLERFEKRFLAVMTVFLVSTPVLSFLLTTVIDFITNFENKRLMLQVWIPWSMKEVWPYLLAKLLASLMSLSTVATYRGLIFFDLIFTFEISTYLKILQNHLETTDERDVKVYQQHNVLLQLINEYNSIMSGQKYLETLIAPVMPCGFGLTLIRGIRRKETSQLDAIQKVACCLLPPVVACSCGQQIATQVERLHEASYMSNWYELSPRFRKDQLMLMMRTTKVTTVNYRLFVIFDHVYLTRRLQVAKAEYKSKIKAQLWLVAVATIFQQEAAGMSECCNFMLVKLLAKCVY</sequence>
<dbReference type="GO" id="GO:0007165">
    <property type="term" value="P:signal transduction"/>
    <property type="evidence" value="ECO:0007669"/>
    <property type="project" value="UniProtKB-KW"/>
</dbReference>
<evidence type="ECO:0000256" key="9">
    <source>
        <dbReference type="ARBA" id="ARBA00023224"/>
    </source>
</evidence>
<evidence type="ECO:0000313" key="12">
    <source>
        <dbReference type="Proteomes" id="UP001461498"/>
    </source>
</evidence>
<evidence type="ECO:0000256" key="7">
    <source>
        <dbReference type="ARBA" id="ARBA00023136"/>
    </source>
</evidence>
<evidence type="ECO:0000313" key="11">
    <source>
        <dbReference type="EMBL" id="KAK9506918.1"/>
    </source>
</evidence>
<dbReference type="GO" id="GO:0004984">
    <property type="term" value="F:olfactory receptor activity"/>
    <property type="evidence" value="ECO:0007669"/>
    <property type="project" value="InterPro"/>
</dbReference>
<dbReference type="EMBL" id="JAPXFL010000005">
    <property type="protein sequence ID" value="KAK9506918.1"/>
    <property type="molecule type" value="Genomic_DNA"/>
</dbReference>
<accession>A0AAW1DA09</accession>
<keyword evidence="12" id="KW-1185">Reference proteome</keyword>
<organism evidence="11 12">
    <name type="scientific">Rhynocoris fuscipes</name>
    <dbReference type="NCBI Taxonomy" id="488301"/>
    <lineage>
        <taxon>Eukaryota</taxon>
        <taxon>Metazoa</taxon>
        <taxon>Ecdysozoa</taxon>
        <taxon>Arthropoda</taxon>
        <taxon>Hexapoda</taxon>
        <taxon>Insecta</taxon>
        <taxon>Pterygota</taxon>
        <taxon>Neoptera</taxon>
        <taxon>Paraneoptera</taxon>
        <taxon>Hemiptera</taxon>
        <taxon>Heteroptera</taxon>
        <taxon>Panheteroptera</taxon>
        <taxon>Cimicomorpha</taxon>
        <taxon>Reduviidae</taxon>
        <taxon>Harpactorinae</taxon>
        <taxon>Harpactorini</taxon>
        <taxon>Rhynocoris</taxon>
    </lineage>
</organism>
<dbReference type="GO" id="GO:0005886">
    <property type="term" value="C:plasma membrane"/>
    <property type="evidence" value="ECO:0007669"/>
    <property type="project" value="UniProtKB-SubCell"/>
</dbReference>
<evidence type="ECO:0000256" key="1">
    <source>
        <dbReference type="ARBA" id="ARBA00004651"/>
    </source>
</evidence>
<reference evidence="11 12" key="1">
    <citation type="submission" date="2022-12" db="EMBL/GenBank/DDBJ databases">
        <title>Chromosome-level genome assembly of true bugs.</title>
        <authorList>
            <person name="Ma L."/>
            <person name="Li H."/>
        </authorList>
    </citation>
    <scope>NUCLEOTIDE SEQUENCE [LARGE SCALE GENOMIC DNA]</scope>
    <source>
        <strain evidence="11">Lab_2022b</strain>
    </source>
</reference>
<evidence type="ECO:0000256" key="3">
    <source>
        <dbReference type="ARBA" id="ARBA00022606"/>
    </source>
</evidence>